<gene>
    <name evidence="1" type="ORF">MgSA37_02763</name>
</gene>
<dbReference type="Proteomes" id="UP000218263">
    <property type="component" value="Chromosome"/>
</dbReference>
<organism evidence="1 2">
    <name type="scientific">Mucilaginibacter gotjawali</name>
    <dbReference type="NCBI Taxonomy" id="1550579"/>
    <lineage>
        <taxon>Bacteria</taxon>
        <taxon>Pseudomonadati</taxon>
        <taxon>Bacteroidota</taxon>
        <taxon>Sphingobacteriia</taxon>
        <taxon>Sphingobacteriales</taxon>
        <taxon>Sphingobacteriaceae</taxon>
        <taxon>Mucilaginibacter</taxon>
    </lineage>
</organism>
<dbReference type="EMBL" id="AP017313">
    <property type="protein sequence ID" value="BAU54587.1"/>
    <property type="molecule type" value="Genomic_DNA"/>
</dbReference>
<reference evidence="1 2" key="1">
    <citation type="submission" date="2015-12" db="EMBL/GenBank/DDBJ databases">
        <title>Genome sequence of Mucilaginibacter gotjawali.</title>
        <authorList>
            <person name="Lee J.S."/>
            <person name="Lee K.C."/>
            <person name="Kim K.K."/>
            <person name="Lee B.W."/>
        </authorList>
    </citation>
    <scope>NUCLEOTIDE SEQUENCE [LARGE SCALE GENOMIC DNA]</scope>
    <source>
        <strain evidence="1 2">SA3-7</strain>
    </source>
</reference>
<name>A0A0X8X3Q7_9SPHI</name>
<dbReference type="AlphaFoldDB" id="A0A0X8X3Q7"/>
<keyword evidence="2" id="KW-1185">Reference proteome</keyword>
<evidence type="ECO:0000313" key="2">
    <source>
        <dbReference type="Proteomes" id="UP000218263"/>
    </source>
</evidence>
<dbReference type="RefSeq" id="WP_096352583.1">
    <property type="nucleotide sequence ID" value="NZ_AP017313.1"/>
</dbReference>
<sequence length="123" mass="14230">MHQFKIVKILFFLAVLFFVAKPFLGFCMFSRLNPPSTVSIFVKAFTKRKQEYVKDSKFDIQTIQQKLADPANQLLLGFAFLLSILFPLISSDRVTIGNRYLQRLKFSLSSSPDTWLLNSQFLI</sequence>
<dbReference type="KEGG" id="mgot:MgSA37_02763"/>
<protein>
    <submittedName>
        <fullName evidence="1">Uncharacterized protein</fullName>
    </submittedName>
</protein>
<dbReference type="OrthoDB" id="799253at2"/>
<evidence type="ECO:0000313" key="1">
    <source>
        <dbReference type="EMBL" id="BAU54587.1"/>
    </source>
</evidence>
<accession>A0A0X8X3Q7</accession>
<proteinExistence type="predicted"/>